<organism evidence="1 2">
    <name type="scientific">Rhizobium rhizogenes</name>
    <name type="common">Agrobacterium rhizogenes</name>
    <dbReference type="NCBI Taxonomy" id="359"/>
    <lineage>
        <taxon>Bacteria</taxon>
        <taxon>Pseudomonadati</taxon>
        <taxon>Pseudomonadota</taxon>
        <taxon>Alphaproteobacteria</taxon>
        <taxon>Hyphomicrobiales</taxon>
        <taxon>Rhizobiaceae</taxon>
        <taxon>Rhizobium/Agrobacterium group</taxon>
        <taxon>Rhizobium</taxon>
    </lineage>
</organism>
<accession>A0AA88EWS8</accession>
<reference evidence="1 2" key="1">
    <citation type="submission" date="2018-08" db="EMBL/GenBank/DDBJ databases">
        <title>Crown Gall in kiwifruit.</title>
        <authorList>
            <person name="Visnovsky S.B."/>
            <person name="Pitman A.R."/>
        </authorList>
    </citation>
    <scope>NUCLEOTIDE SEQUENCE [LARGE SCALE GENOMIC DNA]</scope>
    <source>
        <strain evidence="1 2">SBV_302_78_2</strain>
    </source>
</reference>
<protein>
    <submittedName>
        <fullName evidence="1">Uncharacterized protein</fullName>
    </submittedName>
</protein>
<sequence>MTISSLKTTILPKLLSGTRDGLPLDAIGANDPLQALALAGQALRFDRPAQPAHFEIEDVVADRATILPDAARKRLLRLLSGKNQASGQLSAAIARTFAEKKLRPHPFDLPKLEPFVKSFVESLGAEALAFSEREAPVAQRQNYFAPDRLNDENWMLATPALKAGYISTRRATDPAAARALVEAAWGTENADSRVRLLGALRGQLSESDAPFLKSLEKDRAPRVRELAQRLLVKLPGFGGDNPALYAALERIKVSKAGLIFKKTTLTLELPATVRDYTKTGWLNETFGPVGLEVLAGALSLSVDAMVAAAEKQSDLLVAFLFMATQDRRLDVVKTITDRHLRGVWEAFSQPDAEILADYSVQERQLWVEYVFRPHRWDAATSPWTIHRMALWLGGAATESLFKDILQSMPWSALRQDNARYDTDILDGMATMCPCAMRPILRTELAALEPSKSGNAILFLDLMDSLETTNA</sequence>
<dbReference type="InterPro" id="IPR043746">
    <property type="entry name" value="DUF5691"/>
</dbReference>
<gene>
    <name evidence="1" type="ORF">DXM27_19860</name>
</gene>
<dbReference type="EMBL" id="QRFF01000006">
    <property type="protein sequence ID" value="KAA3499401.1"/>
    <property type="molecule type" value="Genomic_DNA"/>
</dbReference>
<evidence type="ECO:0000313" key="2">
    <source>
        <dbReference type="Proteomes" id="UP000473658"/>
    </source>
</evidence>
<evidence type="ECO:0000313" key="1">
    <source>
        <dbReference type="EMBL" id="KAA3499401.1"/>
    </source>
</evidence>
<dbReference type="Pfam" id="PF18944">
    <property type="entry name" value="DUF5691"/>
    <property type="match status" value="1"/>
</dbReference>
<proteinExistence type="predicted"/>
<dbReference type="AlphaFoldDB" id="A0AA88EWS8"/>
<dbReference type="Proteomes" id="UP000473658">
    <property type="component" value="Unassembled WGS sequence"/>
</dbReference>
<name>A0AA88EWS8_RHIRH</name>
<comment type="caution">
    <text evidence="1">The sequence shown here is derived from an EMBL/GenBank/DDBJ whole genome shotgun (WGS) entry which is preliminary data.</text>
</comment>
<dbReference type="RefSeq" id="WP_149900727.1">
    <property type="nucleotide sequence ID" value="NZ_QRFF01000006.1"/>
</dbReference>